<dbReference type="EMBL" id="VUKA01000018">
    <property type="protein sequence ID" value="KAA2211659.1"/>
    <property type="molecule type" value="Genomic_DNA"/>
</dbReference>
<dbReference type="PANTHER" id="PTHR37423">
    <property type="entry name" value="SOLUBLE LYTIC MUREIN TRANSGLYCOSYLASE-RELATED"/>
    <property type="match status" value="1"/>
</dbReference>
<sequence length="490" mass="50699">MTPFRLRPTRAHARAVMAVGALALLAACGSSQQARSPVTATAAAQAAAYPQPSTYDPPGSASDPWGPYIKEASRRFDVPERWIREVMRQESAGKVNARSPVGAMGLMQVMPGTYAELRDRYGLGSDPYHPWNSIMAGTAYVRQMYELYGSPAFLAAYNAGPRRLEEYLWSGRGLPAETRNYVARIGPRIVGTHPGSRAAPEVYAAAEIPLNIPPGPRRGDTATMLALREQRNAVDPGIRVATLPAGPVVRMEPIPDGSTYEPVQVASLDPAVGSNVVRMEPIPDGSTYAAEKPAEPAPLPAPVAAPVPAASPSLLAAAALPRSAAAATVMAAAAAKPASPTQSRIASAFAEAPRAVSKPPVTQPVRETRLASAPRGPGFSLIGTAHAAPVVAPAANTLRLPGQGGAPTGTNGEWGVQVGAFASANLARNAANQARGRLGISGARTVVETVGSGSATLYRARVIGLSRDSAQAACSRLRSSGACLIVAPDA</sequence>
<evidence type="ECO:0000256" key="2">
    <source>
        <dbReference type="ARBA" id="ARBA00009387"/>
    </source>
</evidence>
<name>A0A5B2TBV8_9PROT</name>
<feature type="chain" id="PRO_5022844121" evidence="3">
    <location>
        <begin position="27"/>
        <end position="490"/>
    </location>
</feature>
<organism evidence="5 6">
    <name type="scientific">Teichococcus oryzae</name>
    <dbReference type="NCBI Taxonomy" id="1608942"/>
    <lineage>
        <taxon>Bacteria</taxon>
        <taxon>Pseudomonadati</taxon>
        <taxon>Pseudomonadota</taxon>
        <taxon>Alphaproteobacteria</taxon>
        <taxon>Acetobacterales</taxon>
        <taxon>Roseomonadaceae</taxon>
        <taxon>Roseomonas</taxon>
    </lineage>
</organism>
<evidence type="ECO:0000313" key="6">
    <source>
        <dbReference type="Proteomes" id="UP000322110"/>
    </source>
</evidence>
<keyword evidence="6" id="KW-1185">Reference proteome</keyword>
<dbReference type="InterPro" id="IPR036680">
    <property type="entry name" value="SPOR-like_sf"/>
</dbReference>
<feature type="signal peptide" evidence="3">
    <location>
        <begin position="1"/>
        <end position="26"/>
    </location>
</feature>
<dbReference type="InterPro" id="IPR023346">
    <property type="entry name" value="Lysozyme-like_dom_sf"/>
</dbReference>
<dbReference type="Pfam" id="PF01464">
    <property type="entry name" value="SLT"/>
    <property type="match status" value="1"/>
</dbReference>
<comment type="caution">
    <text evidence="5">The sequence shown here is derived from an EMBL/GenBank/DDBJ whole genome shotgun (WGS) entry which is preliminary data.</text>
</comment>
<feature type="domain" description="SPOR" evidence="4">
    <location>
        <begin position="408"/>
        <end position="490"/>
    </location>
</feature>
<gene>
    <name evidence="5" type="ORF">F0Q34_18930</name>
</gene>
<dbReference type="Proteomes" id="UP000322110">
    <property type="component" value="Unassembled WGS sequence"/>
</dbReference>
<dbReference type="PANTHER" id="PTHR37423:SF2">
    <property type="entry name" value="MEMBRANE-BOUND LYTIC MUREIN TRANSGLYCOSYLASE C"/>
    <property type="match status" value="1"/>
</dbReference>
<comment type="similarity">
    <text evidence="2">Belongs to the virb1 family.</text>
</comment>
<evidence type="ECO:0000256" key="3">
    <source>
        <dbReference type="SAM" id="SignalP"/>
    </source>
</evidence>
<proteinExistence type="inferred from homology"/>
<dbReference type="Gene3D" id="3.30.70.1070">
    <property type="entry name" value="Sporulation related repeat"/>
    <property type="match status" value="1"/>
</dbReference>
<reference evidence="5 6" key="1">
    <citation type="journal article" date="2015" name="Int. J. Syst. Evol. Microbiol.">
        <title>Roseomonas oryzae sp. nov., isolated from paddy rhizosphere soil.</title>
        <authorList>
            <person name="Ramaprasad E.V."/>
            <person name="Sasikala Ch."/>
            <person name="Ramana Ch.V."/>
        </authorList>
    </citation>
    <scope>NUCLEOTIDE SEQUENCE [LARGE SCALE GENOMIC DNA]</scope>
    <source>
        <strain evidence="5 6">KCTC 42542</strain>
    </source>
</reference>
<dbReference type="RefSeq" id="WP_149813834.1">
    <property type="nucleotide sequence ID" value="NZ_VUKA01000018.1"/>
</dbReference>
<evidence type="ECO:0000259" key="4">
    <source>
        <dbReference type="PROSITE" id="PS51724"/>
    </source>
</evidence>
<evidence type="ECO:0000256" key="1">
    <source>
        <dbReference type="ARBA" id="ARBA00007734"/>
    </source>
</evidence>
<evidence type="ECO:0000313" key="5">
    <source>
        <dbReference type="EMBL" id="KAA2211659.1"/>
    </source>
</evidence>
<dbReference type="Gene3D" id="1.10.530.10">
    <property type="match status" value="1"/>
</dbReference>
<dbReference type="GO" id="GO:0042834">
    <property type="term" value="F:peptidoglycan binding"/>
    <property type="evidence" value="ECO:0007669"/>
    <property type="project" value="InterPro"/>
</dbReference>
<dbReference type="OrthoDB" id="9801695at2"/>
<dbReference type="PROSITE" id="PS51724">
    <property type="entry name" value="SPOR"/>
    <property type="match status" value="1"/>
</dbReference>
<protein>
    <submittedName>
        <fullName evidence="5">Lytic transglycosylase domain-containing protein</fullName>
    </submittedName>
</protein>
<comment type="similarity">
    <text evidence="1">Belongs to the transglycosylase Slt family.</text>
</comment>
<dbReference type="CDD" id="cd00254">
    <property type="entry name" value="LT-like"/>
    <property type="match status" value="1"/>
</dbReference>
<dbReference type="PROSITE" id="PS51257">
    <property type="entry name" value="PROKAR_LIPOPROTEIN"/>
    <property type="match status" value="1"/>
</dbReference>
<keyword evidence="3" id="KW-0732">Signal</keyword>
<accession>A0A5B2TBV8</accession>
<dbReference type="InterPro" id="IPR007730">
    <property type="entry name" value="SPOR-like_dom"/>
</dbReference>
<dbReference type="Pfam" id="PF05036">
    <property type="entry name" value="SPOR"/>
    <property type="match status" value="1"/>
</dbReference>
<dbReference type="SUPFAM" id="SSF53955">
    <property type="entry name" value="Lysozyme-like"/>
    <property type="match status" value="1"/>
</dbReference>
<dbReference type="InterPro" id="IPR008258">
    <property type="entry name" value="Transglycosylase_SLT_dom_1"/>
</dbReference>
<dbReference type="AlphaFoldDB" id="A0A5B2TBV8"/>